<feature type="transmembrane region" description="Helical" evidence="1">
    <location>
        <begin position="47"/>
        <end position="65"/>
    </location>
</feature>
<dbReference type="GeneID" id="79304292"/>
<sequence>MLGRIQLPSGNAGVPNVSYYDLALAVLPLPLLVGLLVGKLFSVPTQVGVSAGAALSAIALGHLLFRDPPTRRGPRGPVGGSSA</sequence>
<dbReference type="Proteomes" id="UP001596407">
    <property type="component" value="Unassembled WGS sequence"/>
</dbReference>
<organism evidence="2 3">
    <name type="scientific">Halorussus caseinilyticus</name>
    <dbReference type="NCBI Taxonomy" id="3034025"/>
    <lineage>
        <taxon>Archaea</taxon>
        <taxon>Methanobacteriati</taxon>
        <taxon>Methanobacteriota</taxon>
        <taxon>Stenosarchaea group</taxon>
        <taxon>Halobacteria</taxon>
        <taxon>Halobacteriales</taxon>
        <taxon>Haladaptataceae</taxon>
        <taxon>Halorussus</taxon>
    </lineage>
</organism>
<dbReference type="Pfam" id="PF26047">
    <property type="entry name" value="DUF8015"/>
    <property type="match status" value="1"/>
</dbReference>
<dbReference type="AlphaFoldDB" id="A0ABD5WP94"/>
<accession>A0ABD5WP94</accession>
<proteinExistence type="predicted"/>
<keyword evidence="1" id="KW-0472">Membrane</keyword>
<feature type="transmembrane region" description="Helical" evidence="1">
    <location>
        <begin position="20"/>
        <end position="41"/>
    </location>
</feature>
<protein>
    <submittedName>
        <fullName evidence="2">Uncharacterized protein</fullName>
    </submittedName>
</protein>
<gene>
    <name evidence="2" type="ORF">ACFQJ6_21625</name>
</gene>
<keyword evidence="3" id="KW-1185">Reference proteome</keyword>
<reference evidence="2 3" key="1">
    <citation type="journal article" date="2019" name="Int. J. Syst. Evol. Microbiol.">
        <title>The Global Catalogue of Microorganisms (GCM) 10K type strain sequencing project: providing services to taxonomists for standard genome sequencing and annotation.</title>
        <authorList>
            <consortium name="The Broad Institute Genomics Platform"/>
            <consortium name="The Broad Institute Genome Sequencing Center for Infectious Disease"/>
            <person name="Wu L."/>
            <person name="Ma J."/>
        </authorList>
    </citation>
    <scope>NUCLEOTIDE SEQUENCE [LARGE SCALE GENOMIC DNA]</scope>
    <source>
        <strain evidence="2 3">DT72</strain>
    </source>
</reference>
<evidence type="ECO:0000256" key="1">
    <source>
        <dbReference type="SAM" id="Phobius"/>
    </source>
</evidence>
<dbReference type="InterPro" id="IPR058328">
    <property type="entry name" value="DUF8015"/>
</dbReference>
<evidence type="ECO:0000313" key="3">
    <source>
        <dbReference type="Proteomes" id="UP001596407"/>
    </source>
</evidence>
<dbReference type="RefSeq" id="WP_276279713.1">
    <property type="nucleotide sequence ID" value="NZ_CP119809.1"/>
</dbReference>
<name>A0ABD5WP94_9EURY</name>
<comment type="caution">
    <text evidence="2">The sequence shown here is derived from an EMBL/GenBank/DDBJ whole genome shotgun (WGS) entry which is preliminary data.</text>
</comment>
<keyword evidence="1" id="KW-1133">Transmembrane helix</keyword>
<dbReference type="EMBL" id="JBHSZH010000005">
    <property type="protein sequence ID" value="MFC7082294.1"/>
    <property type="molecule type" value="Genomic_DNA"/>
</dbReference>
<evidence type="ECO:0000313" key="2">
    <source>
        <dbReference type="EMBL" id="MFC7082294.1"/>
    </source>
</evidence>
<keyword evidence="1" id="KW-0812">Transmembrane</keyword>